<dbReference type="Pfam" id="PF01464">
    <property type="entry name" value="SLT"/>
    <property type="match status" value="1"/>
</dbReference>
<keyword evidence="2" id="KW-0732">Signal</keyword>
<dbReference type="PANTHER" id="PTHR37423:SF2">
    <property type="entry name" value="MEMBRANE-BOUND LYTIC MUREIN TRANSGLYCOSYLASE C"/>
    <property type="match status" value="1"/>
</dbReference>
<dbReference type="InterPro" id="IPR023346">
    <property type="entry name" value="Lysozyme-like_dom_sf"/>
</dbReference>
<reference evidence="6" key="1">
    <citation type="submission" date="2016-06" db="EMBL/GenBank/DDBJ databases">
        <authorList>
            <person name="Rodrigo-Torres Lidia"/>
            <person name="Arahal R.David."/>
        </authorList>
    </citation>
    <scope>NUCLEOTIDE SEQUENCE [LARGE SCALE GENOMIC DNA]</scope>
    <source>
        <strain evidence="6">CECT 7223</strain>
    </source>
</reference>
<dbReference type="EC" id="4.2.2.-" evidence="5"/>
<dbReference type="InterPro" id="IPR008258">
    <property type="entry name" value="Transglycosylase_SLT_dom_1"/>
</dbReference>
<dbReference type="InterPro" id="IPR000189">
    <property type="entry name" value="Transglyc_AS"/>
</dbReference>
<dbReference type="AlphaFoldDB" id="A0A1C3IPJ0"/>
<proteinExistence type="inferred from homology"/>
<dbReference type="EMBL" id="FLQP01000020">
    <property type="protein sequence ID" value="SBS63268.1"/>
    <property type="molecule type" value="Genomic_DNA"/>
</dbReference>
<evidence type="ECO:0000259" key="3">
    <source>
        <dbReference type="Pfam" id="PF01464"/>
    </source>
</evidence>
<evidence type="ECO:0000256" key="2">
    <source>
        <dbReference type="SAM" id="SignalP"/>
    </source>
</evidence>
<feature type="chain" id="PRO_5008675747" evidence="2">
    <location>
        <begin position="23"/>
        <end position="407"/>
    </location>
</feature>
<dbReference type="PANTHER" id="PTHR37423">
    <property type="entry name" value="SOLUBLE LYTIC MUREIN TRANSGLYCOSYLASE-RELATED"/>
    <property type="match status" value="1"/>
</dbReference>
<keyword evidence="5" id="KW-0456">Lyase</keyword>
<dbReference type="PROSITE" id="PS00922">
    <property type="entry name" value="TRANSGLYCOSYLASE"/>
    <property type="match status" value="1"/>
</dbReference>
<evidence type="ECO:0000259" key="4">
    <source>
        <dbReference type="Pfam" id="PF11873"/>
    </source>
</evidence>
<protein>
    <submittedName>
        <fullName evidence="5">Membrane-bound lytic murein transglycosylase C</fullName>
        <ecNumber evidence="5">4.2.2.-</ecNumber>
    </submittedName>
</protein>
<name>A0A1C3IPJ0_9VIBR</name>
<dbReference type="RefSeq" id="WP_065678806.1">
    <property type="nucleotide sequence ID" value="NZ_AP025461.1"/>
</dbReference>
<comment type="similarity">
    <text evidence="1">Belongs to the transglycosylase Slt family.</text>
</comment>
<dbReference type="GO" id="GO:0016020">
    <property type="term" value="C:membrane"/>
    <property type="evidence" value="ECO:0007669"/>
    <property type="project" value="InterPro"/>
</dbReference>
<evidence type="ECO:0000313" key="6">
    <source>
        <dbReference type="Proteomes" id="UP000092876"/>
    </source>
</evidence>
<gene>
    <name evidence="5" type="primary">mltC_1</name>
    <name evidence="5" type="ORF">VAT7223_01574</name>
</gene>
<accession>A0A1C3IPJ0</accession>
<dbReference type="CDD" id="cd16893">
    <property type="entry name" value="LT_MltC_MltE"/>
    <property type="match status" value="1"/>
</dbReference>
<evidence type="ECO:0000313" key="5">
    <source>
        <dbReference type="EMBL" id="SBS63268.1"/>
    </source>
</evidence>
<organism evidence="5 6">
    <name type="scientific">Vibrio atlanticus</name>
    <dbReference type="NCBI Taxonomy" id="693153"/>
    <lineage>
        <taxon>Bacteria</taxon>
        <taxon>Pseudomonadati</taxon>
        <taxon>Pseudomonadota</taxon>
        <taxon>Gammaproteobacteria</taxon>
        <taxon>Vibrionales</taxon>
        <taxon>Vibrionaceae</taxon>
        <taxon>Vibrio</taxon>
    </lineage>
</organism>
<dbReference type="GeneID" id="94235776"/>
<feature type="signal peptide" evidence="2">
    <location>
        <begin position="1"/>
        <end position="22"/>
    </location>
</feature>
<dbReference type="GO" id="GO:0000270">
    <property type="term" value="P:peptidoglycan metabolic process"/>
    <property type="evidence" value="ECO:0007669"/>
    <property type="project" value="InterPro"/>
</dbReference>
<dbReference type="Proteomes" id="UP000092876">
    <property type="component" value="Unassembled WGS sequence"/>
</dbReference>
<feature type="domain" description="Murein transglycosylase-C N-terminal" evidence="4">
    <location>
        <begin position="89"/>
        <end position="174"/>
    </location>
</feature>
<sequence length="407" mass="46190">MKKIICQLSPLAILISSGWASADTLQQACELSITEQSCPSVEHFVNQPFEAKDEFEKYKLCSEAQFDLYKVQKNCEFDQYVAQAQQEFDKFKIKVSESWDNPTFSDQFKWVSYSPSLQIKREVNFEKNTIQVTTIAGETTSIEELKEEIVRTSQLTIGEAQQADAYTSELIEATNVEKLSDKTFLPVSETPKVQAQELDKALENVAVTKAKDSKGNTVLKAVISFPPSWLNRKEQRFFDTVEVYAEKYKLEPEFILSIIKTESAFDPTATSHVPAFGLMQIVPSSAGLDATNFLFGEQQLLNKEYLFDPEKNIEVGTAYLHLLRSRYFKGVTNEESLKYCITAAYNGGMGPIYHIFGGKRSVAIKNINQLEPQQVFQTIQQKHSAAETRNYLKKVSKAEVNYEKNMI</sequence>
<dbReference type="Pfam" id="PF11873">
    <property type="entry name" value="Mltc_N"/>
    <property type="match status" value="1"/>
</dbReference>
<dbReference type="GO" id="GO:0008933">
    <property type="term" value="F:peptidoglycan lytic transglycosylase activity"/>
    <property type="evidence" value="ECO:0007669"/>
    <property type="project" value="InterPro"/>
</dbReference>
<dbReference type="InterPro" id="IPR024570">
    <property type="entry name" value="Murein_transglycosylaseC_N"/>
</dbReference>
<feature type="domain" description="Transglycosylase SLT" evidence="3">
    <location>
        <begin position="241"/>
        <end position="366"/>
    </location>
</feature>
<dbReference type="SUPFAM" id="SSF53955">
    <property type="entry name" value="Lysozyme-like"/>
    <property type="match status" value="1"/>
</dbReference>
<evidence type="ECO:0000256" key="1">
    <source>
        <dbReference type="ARBA" id="ARBA00007734"/>
    </source>
</evidence>
<dbReference type="Gene3D" id="1.10.530.10">
    <property type="match status" value="1"/>
</dbReference>